<evidence type="ECO:0000313" key="2">
    <source>
        <dbReference type="EMBL" id="ORO93509.1"/>
    </source>
</evidence>
<dbReference type="EMBL" id="CABEHV010000004">
    <property type="protein sequence ID" value="VTS19276.1"/>
    <property type="molecule type" value="Genomic_DNA"/>
</dbReference>
<reference evidence="2" key="3">
    <citation type="submission" date="2017-04" db="EMBL/GenBank/DDBJ databases">
        <authorList>
            <person name="Afonso C.L."/>
            <person name="Miller P.J."/>
            <person name="Scott M.A."/>
            <person name="Spackman E."/>
            <person name="Goraichik I."/>
            <person name="Dimitrov K.M."/>
            <person name="Suarez D.L."/>
            <person name="Swayne D.E."/>
        </authorList>
    </citation>
    <scope>NUCLEOTIDE SEQUENCE</scope>
    <source>
        <strain evidence="2">RH_17439_08</strain>
    </source>
</reference>
<name>A0A139PU35_STRMT</name>
<dbReference type="SUPFAM" id="SSF160719">
    <property type="entry name" value="gpW/gp25-like"/>
    <property type="match status" value="1"/>
</dbReference>
<dbReference type="Pfam" id="PF10934">
    <property type="entry name" value="Sheath_initiator"/>
    <property type="match status" value="1"/>
</dbReference>
<dbReference type="Proteomes" id="UP000070458">
    <property type="component" value="Unassembled WGS sequence"/>
</dbReference>
<dbReference type="AlphaFoldDB" id="A0A139PU35"/>
<evidence type="ECO:0000313" key="6">
    <source>
        <dbReference type="Proteomes" id="UP000387692"/>
    </source>
</evidence>
<dbReference type="OMA" id="QGDAFHV"/>
<dbReference type="OrthoDB" id="89089at2"/>
<dbReference type="EMBL" id="LQOD01000137">
    <property type="protein sequence ID" value="KXT93799.1"/>
    <property type="molecule type" value="Genomic_DNA"/>
</dbReference>
<evidence type="ECO:0000313" key="4">
    <source>
        <dbReference type="Proteomes" id="UP000070458"/>
    </source>
</evidence>
<reference evidence="1 4" key="2">
    <citation type="submission" date="2016-01" db="EMBL/GenBank/DDBJ databases">
        <title>Highly variable Streptococcus oralis are common among viridans streptococci isolated from primates.</title>
        <authorList>
            <person name="Denapaite D."/>
            <person name="Rieger M."/>
            <person name="Koendgen S."/>
            <person name="Brueckner R."/>
            <person name="Ochigava I."/>
            <person name="Kappeler P."/>
            <person name="Maetz-Rensing K."/>
            <person name="Leendertz F."/>
            <person name="Hakenbeck R."/>
        </authorList>
    </citation>
    <scope>NUCLEOTIDE SEQUENCE [LARGE SCALE GENOMIC DNA]</scope>
    <source>
        <strain evidence="1 4">DD26</strain>
    </source>
</reference>
<dbReference type="Proteomes" id="UP000193367">
    <property type="component" value="Unassembled WGS sequence"/>
</dbReference>
<reference evidence="2 5" key="1">
    <citation type="journal article" date="2016" name="Eur. J. Clin. Microbiol. Infect. Dis.">
        <title>Whole genome sequencing as a tool for phylogenetic analysis of clinical strains of Mitis group streptococci.</title>
        <authorList>
            <person name="Rasmussen L.H."/>
            <person name="Dargis R."/>
            <person name="Hojholt K."/>
            <person name="Christensen J.J."/>
            <person name="Skovgaard O."/>
            <person name="Justesen U.S."/>
            <person name="Rosenvinge F.S."/>
            <person name="Moser C."/>
            <person name="Lukjancenko O."/>
            <person name="Rasmussen S."/>
            <person name="Nielsen X.C."/>
        </authorList>
    </citation>
    <scope>NUCLEOTIDE SEQUENCE [LARGE SCALE GENOMIC DNA]</scope>
    <source>
        <strain evidence="2 5">RH_17439_08</strain>
    </source>
</reference>
<gene>
    <name evidence="2" type="ORF">B7698_08810</name>
    <name evidence="3" type="ORF">NCTC11189_00268</name>
    <name evidence="1" type="ORF">SMIDD26_00727</name>
</gene>
<reference evidence="3 6" key="4">
    <citation type="submission" date="2019-05" db="EMBL/GenBank/DDBJ databases">
        <authorList>
            <consortium name="Pathogen Informatics"/>
        </authorList>
    </citation>
    <scope>NUCLEOTIDE SEQUENCE [LARGE SCALE GENOMIC DNA]</scope>
    <source>
        <strain evidence="3 6">NCTC11189</strain>
    </source>
</reference>
<protein>
    <submittedName>
        <fullName evidence="1">Phage-like element PBSX protein xkdS</fullName>
    </submittedName>
    <submittedName>
        <fullName evidence="3">Protein of uncharacterized function (DUF2634)</fullName>
    </submittedName>
</protein>
<evidence type="ECO:0000313" key="5">
    <source>
        <dbReference type="Proteomes" id="UP000193367"/>
    </source>
</evidence>
<dbReference type="Proteomes" id="UP000387692">
    <property type="component" value="Unassembled WGS sequence"/>
</dbReference>
<dbReference type="PATRIC" id="fig|28037.233.peg.821"/>
<evidence type="ECO:0000313" key="1">
    <source>
        <dbReference type="EMBL" id="KXT93799.1"/>
    </source>
</evidence>
<dbReference type="InterPro" id="IPR020288">
    <property type="entry name" value="Sheath_initiator"/>
</dbReference>
<dbReference type="RefSeq" id="WP_000106741.1">
    <property type="nucleotide sequence ID" value="NZ_CABEHV010000004.1"/>
</dbReference>
<sequence>MSTPKTNFLNIAKNVVEAKKQPSLTLDETNILLETDGIHALKQSIRRMLTTERFIYTIYDHRYGVELDALFGGDMDYAQMDIARRIKEALYEDDRIHEAHSFSTKVKKDEFYVQFMVDSDFGTFEMDLEVKR</sequence>
<dbReference type="EMBL" id="NCVH01000033">
    <property type="protein sequence ID" value="ORO93509.1"/>
    <property type="molecule type" value="Genomic_DNA"/>
</dbReference>
<accession>A0A139PU35</accession>
<organism evidence="1 4">
    <name type="scientific">Streptococcus mitis</name>
    <dbReference type="NCBI Taxonomy" id="28037"/>
    <lineage>
        <taxon>Bacteria</taxon>
        <taxon>Bacillati</taxon>
        <taxon>Bacillota</taxon>
        <taxon>Bacilli</taxon>
        <taxon>Lactobacillales</taxon>
        <taxon>Streptococcaceae</taxon>
        <taxon>Streptococcus</taxon>
        <taxon>Streptococcus mitis group</taxon>
    </lineage>
</organism>
<proteinExistence type="predicted"/>
<evidence type="ECO:0000313" key="3">
    <source>
        <dbReference type="EMBL" id="VTS19276.1"/>
    </source>
</evidence>